<comment type="caution">
    <text evidence="2">The sequence shown here is derived from an EMBL/GenBank/DDBJ whole genome shotgun (WGS) entry which is preliminary data.</text>
</comment>
<gene>
    <name evidence="2" type="ORF">NXS10_05135</name>
</gene>
<reference evidence="2 3" key="1">
    <citation type="journal article" date="2023" name="Int. J. Syst. Evol. Microbiol.">
        <title>Streptococcus sciuri sp. nov., Staphylococcus marylandisciuri sp. nov. and Staphylococcus americanisciuri sp. nov., isolated from faeces of eastern grey squirrel (Sciurus carolinensis).</title>
        <authorList>
            <person name="Volokhov D.V."/>
            <person name="Zagorodnyaya T.A."/>
            <person name="Furtak V.A."/>
            <person name="Nattanmai G."/>
            <person name="Randall L."/>
            <person name="Jose S."/>
            <person name="Gao Y."/>
            <person name="Eisenberg T."/>
            <person name="Delmonte P."/>
            <person name="Blom J."/>
            <person name="Mitchell K.K."/>
        </authorList>
    </citation>
    <scope>NUCLEOTIDE SEQUENCE [LARGE SCALE GENOMIC DNA]</scope>
    <source>
        <strain evidence="2 3">SQ9-PEA</strain>
    </source>
</reference>
<dbReference type="EMBL" id="JANUXX010000005">
    <property type="protein sequence ID" value="MCS4488339.1"/>
    <property type="molecule type" value="Genomic_DNA"/>
</dbReference>
<evidence type="ECO:0008006" key="4">
    <source>
        <dbReference type="Google" id="ProtNLM"/>
    </source>
</evidence>
<organism evidence="2 3">
    <name type="scientific">Streptococcus sciuri</name>
    <dbReference type="NCBI Taxonomy" id="2973939"/>
    <lineage>
        <taxon>Bacteria</taxon>
        <taxon>Bacillati</taxon>
        <taxon>Bacillota</taxon>
        <taxon>Bacilli</taxon>
        <taxon>Lactobacillales</taxon>
        <taxon>Streptococcaceae</taxon>
        <taxon>Streptococcus</taxon>
    </lineage>
</organism>
<keyword evidence="3" id="KW-1185">Reference proteome</keyword>
<accession>A0ABT2F7E4</accession>
<keyword evidence="1" id="KW-0472">Membrane</keyword>
<protein>
    <recommendedName>
        <fullName evidence="4">PTS transporter</fullName>
    </recommendedName>
</protein>
<evidence type="ECO:0000313" key="2">
    <source>
        <dbReference type="EMBL" id="MCS4488339.1"/>
    </source>
</evidence>
<keyword evidence="1" id="KW-0812">Transmembrane</keyword>
<evidence type="ECO:0000313" key="3">
    <source>
        <dbReference type="Proteomes" id="UP001206548"/>
    </source>
</evidence>
<feature type="transmembrane region" description="Helical" evidence="1">
    <location>
        <begin position="57"/>
        <end position="76"/>
    </location>
</feature>
<proteinExistence type="predicted"/>
<feature type="transmembrane region" description="Helical" evidence="1">
    <location>
        <begin position="96"/>
        <end position="117"/>
    </location>
</feature>
<dbReference type="Proteomes" id="UP001206548">
    <property type="component" value="Unassembled WGS sequence"/>
</dbReference>
<evidence type="ECO:0000256" key="1">
    <source>
        <dbReference type="SAM" id="Phobius"/>
    </source>
</evidence>
<sequence length="173" mass="20861">MNKKKMRKTHFPQSREVLKKEMILKNSYFNRYMLFRYSLALFFFSNIYWGIILWAQMGLYIILPSLLLVLIAWSYAEQFRMYGTQQIYLKRTKQTFYCQGATQILLLALTVMTNQFSKIFPIFADNLSSHLFIAMLLILGILLVLYNLKRIQEISENKDRYYRRFQAIENSYH</sequence>
<keyword evidence="1" id="KW-1133">Transmembrane helix</keyword>
<name>A0ABT2F7E4_9STRE</name>
<feature type="transmembrane region" description="Helical" evidence="1">
    <location>
        <begin position="129"/>
        <end position="148"/>
    </location>
</feature>
<feature type="transmembrane region" description="Helical" evidence="1">
    <location>
        <begin position="34"/>
        <end position="51"/>
    </location>
</feature>